<evidence type="ECO:0000256" key="3">
    <source>
        <dbReference type="ARBA" id="ARBA00023237"/>
    </source>
</evidence>
<evidence type="ECO:0000313" key="6">
    <source>
        <dbReference type="EMBL" id="MDN5212460.1"/>
    </source>
</evidence>
<evidence type="ECO:0000313" key="7">
    <source>
        <dbReference type="Proteomes" id="UP001172083"/>
    </source>
</evidence>
<proteinExistence type="predicted"/>
<dbReference type="SUPFAM" id="SSF103088">
    <property type="entry name" value="OmpA-like"/>
    <property type="match status" value="1"/>
</dbReference>
<sequence>MYKLKWFLGLGILFIILNFDINAQNLVRNGSFENASACPVGLDELAFCDYWLPFGTNHPSPDYFHSCSSPHRMGIPNNAFGHQYAKSGQAYAGLIAYLTVEAEEEENWELSNNHREFIQTYLTYPLEEGKTYYAEFHVSLVEDCDYAIANLGLLMTVETPELTWPKIQFEYFKPQIRHDRNLVIADNKTWTKISGTFKAKGGENVLTIGNFDNDERTKVKKNKSAKLNNIFRKKFLPKIAYYYIDDVKVMAVDSLNKDVQTQPAIVHRKPLNDEYFGTISVGDKVQLNNIYFEFDKATLLAESFFELNKLFNLLQENQDMEIRIEGHTDIIGSDKYNETLSRKRAEAVVDYLVKKGIGKTRIFFKGYGRSAPVASNESEKGRSLNRRVEFLILKK</sequence>
<dbReference type="InterPro" id="IPR036737">
    <property type="entry name" value="OmpA-like_sf"/>
</dbReference>
<dbReference type="PANTHER" id="PTHR30329">
    <property type="entry name" value="STATOR ELEMENT OF FLAGELLAR MOTOR COMPLEX"/>
    <property type="match status" value="1"/>
</dbReference>
<dbReference type="EMBL" id="JAUJEB010000001">
    <property type="protein sequence ID" value="MDN5212460.1"/>
    <property type="molecule type" value="Genomic_DNA"/>
</dbReference>
<keyword evidence="2 4" id="KW-0472">Membrane</keyword>
<dbReference type="PROSITE" id="PS51123">
    <property type="entry name" value="OMPA_2"/>
    <property type="match status" value="1"/>
</dbReference>
<evidence type="ECO:0000256" key="1">
    <source>
        <dbReference type="ARBA" id="ARBA00004442"/>
    </source>
</evidence>
<dbReference type="CDD" id="cd07185">
    <property type="entry name" value="OmpA_C-like"/>
    <property type="match status" value="1"/>
</dbReference>
<protein>
    <submittedName>
        <fullName evidence="6">OmpA family protein</fullName>
    </submittedName>
</protein>
<gene>
    <name evidence="6" type="ORF">QQ020_10405</name>
</gene>
<keyword evidence="7" id="KW-1185">Reference proteome</keyword>
<evidence type="ECO:0000259" key="5">
    <source>
        <dbReference type="PROSITE" id="PS51123"/>
    </source>
</evidence>
<organism evidence="6 7">
    <name type="scientific">Agaribacillus aureus</name>
    <dbReference type="NCBI Taxonomy" id="3051825"/>
    <lineage>
        <taxon>Bacteria</taxon>
        <taxon>Pseudomonadati</taxon>
        <taxon>Bacteroidota</taxon>
        <taxon>Cytophagia</taxon>
        <taxon>Cytophagales</taxon>
        <taxon>Splendidivirgaceae</taxon>
        <taxon>Agaribacillus</taxon>
    </lineage>
</organism>
<keyword evidence="3" id="KW-0998">Cell outer membrane</keyword>
<feature type="domain" description="OmpA-like" evidence="5">
    <location>
        <begin position="281"/>
        <end position="395"/>
    </location>
</feature>
<dbReference type="Gene3D" id="2.60.120.260">
    <property type="entry name" value="Galactose-binding domain-like"/>
    <property type="match status" value="1"/>
</dbReference>
<dbReference type="PRINTS" id="PR01021">
    <property type="entry name" value="OMPADOMAIN"/>
</dbReference>
<comment type="caution">
    <text evidence="6">The sequence shown here is derived from an EMBL/GenBank/DDBJ whole genome shotgun (WGS) entry which is preliminary data.</text>
</comment>
<accession>A0ABT8L404</accession>
<dbReference type="InterPro" id="IPR006665">
    <property type="entry name" value="OmpA-like"/>
</dbReference>
<evidence type="ECO:0000256" key="4">
    <source>
        <dbReference type="PROSITE-ProRule" id="PRU00473"/>
    </source>
</evidence>
<dbReference type="RefSeq" id="WP_346757777.1">
    <property type="nucleotide sequence ID" value="NZ_JAUJEB010000001.1"/>
</dbReference>
<dbReference type="Pfam" id="PF00691">
    <property type="entry name" value="OmpA"/>
    <property type="match status" value="1"/>
</dbReference>
<dbReference type="InterPro" id="IPR006664">
    <property type="entry name" value="OMP_bac"/>
</dbReference>
<comment type="subcellular location">
    <subcellularLocation>
        <location evidence="1">Cell outer membrane</location>
    </subcellularLocation>
</comment>
<dbReference type="InterPro" id="IPR050330">
    <property type="entry name" value="Bact_OuterMem_StrucFunc"/>
</dbReference>
<dbReference type="Gene3D" id="3.30.1330.60">
    <property type="entry name" value="OmpA-like domain"/>
    <property type="match status" value="1"/>
</dbReference>
<dbReference type="Proteomes" id="UP001172083">
    <property type="component" value="Unassembled WGS sequence"/>
</dbReference>
<reference evidence="6" key="1">
    <citation type="submission" date="2023-06" db="EMBL/GenBank/DDBJ databases">
        <title>Genomic of Agaribacillus aureum.</title>
        <authorList>
            <person name="Wang G."/>
        </authorList>
    </citation>
    <scope>NUCLEOTIDE SEQUENCE</scope>
    <source>
        <strain evidence="6">BMA12</strain>
    </source>
</reference>
<dbReference type="PANTHER" id="PTHR30329:SF21">
    <property type="entry name" value="LIPOPROTEIN YIAD-RELATED"/>
    <property type="match status" value="1"/>
</dbReference>
<evidence type="ECO:0000256" key="2">
    <source>
        <dbReference type="ARBA" id="ARBA00023136"/>
    </source>
</evidence>
<name>A0ABT8L404_9BACT</name>